<proteinExistence type="predicted"/>
<dbReference type="Proteomes" id="UP000268727">
    <property type="component" value="Unassembled WGS sequence"/>
</dbReference>
<comment type="caution">
    <text evidence="2">The sequence shown here is derived from an EMBL/GenBank/DDBJ whole genome shotgun (WGS) entry which is preliminary data.</text>
</comment>
<evidence type="ECO:0000256" key="1">
    <source>
        <dbReference type="SAM" id="Phobius"/>
    </source>
</evidence>
<dbReference type="OrthoDB" id="3696936at2"/>
<keyword evidence="1" id="KW-1133">Transmembrane helix</keyword>
<name>A0A3N1HB90_9PSEU</name>
<gene>
    <name evidence="2" type="ORF">EDD40_5166</name>
</gene>
<dbReference type="AlphaFoldDB" id="A0A3N1HB90"/>
<evidence type="ECO:0000313" key="3">
    <source>
        <dbReference type="Proteomes" id="UP000268727"/>
    </source>
</evidence>
<reference evidence="2 3" key="1">
    <citation type="submission" date="2018-11" db="EMBL/GenBank/DDBJ databases">
        <title>Sequencing the genomes of 1000 actinobacteria strains.</title>
        <authorList>
            <person name="Klenk H.-P."/>
        </authorList>
    </citation>
    <scope>NUCLEOTIDE SEQUENCE [LARGE SCALE GENOMIC DNA]</scope>
    <source>
        <strain evidence="2 3">DSM 44231</strain>
    </source>
</reference>
<dbReference type="EMBL" id="RJKM01000001">
    <property type="protein sequence ID" value="ROP39769.1"/>
    <property type="molecule type" value="Genomic_DNA"/>
</dbReference>
<dbReference type="RefSeq" id="WP_123745195.1">
    <property type="nucleotide sequence ID" value="NZ_RJKM01000001.1"/>
</dbReference>
<protein>
    <submittedName>
        <fullName evidence="2">Uncharacterized protein</fullName>
    </submittedName>
</protein>
<accession>A0A3N1HB90</accession>
<keyword evidence="3" id="KW-1185">Reference proteome</keyword>
<evidence type="ECO:0000313" key="2">
    <source>
        <dbReference type="EMBL" id="ROP39769.1"/>
    </source>
</evidence>
<keyword evidence="1" id="KW-0812">Transmembrane</keyword>
<feature type="transmembrane region" description="Helical" evidence="1">
    <location>
        <begin position="37"/>
        <end position="63"/>
    </location>
</feature>
<sequence length="209" mass="21982">MGRSALWGLVIGTLLMSALLMSGLALSSPDDATATSIVATLIASGMMGVVMGGVPGTLVGLVVGAIRNRSRPPALPPRPPTLLPPLPPLPPVNDRWAAMVGRCELSVRRVAAAVTTVPPSPARAWLERIVAQFAAELPDVRRIADLGRALGADQAHPVAARLNTAVHDFTSFEDEVGRVALQLLNQTSLDAVRTHLEVLEQQLPHLGKS</sequence>
<organism evidence="2 3">
    <name type="scientific">Saccharothrix texasensis</name>
    <dbReference type="NCBI Taxonomy" id="103734"/>
    <lineage>
        <taxon>Bacteria</taxon>
        <taxon>Bacillati</taxon>
        <taxon>Actinomycetota</taxon>
        <taxon>Actinomycetes</taxon>
        <taxon>Pseudonocardiales</taxon>
        <taxon>Pseudonocardiaceae</taxon>
        <taxon>Saccharothrix</taxon>
    </lineage>
</organism>
<keyword evidence="1" id="KW-0472">Membrane</keyword>